<evidence type="ECO:0000313" key="2">
    <source>
        <dbReference type="Proteomes" id="UP000184356"/>
    </source>
</evidence>
<reference evidence="2" key="1">
    <citation type="journal article" date="2017" name="Genome Biol.">
        <title>Comparative genomics reveals high biological diversity and specific adaptations in the industrially and medically important fungal genus Aspergillus.</title>
        <authorList>
            <person name="de Vries R.P."/>
            <person name="Riley R."/>
            <person name="Wiebenga A."/>
            <person name="Aguilar-Osorio G."/>
            <person name="Amillis S."/>
            <person name="Uchima C.A."/>
            <person name="Anderluh G."/>
            <person name="Asadollahi M."/>
            <person name="Askin M."/>
            <person name="Barry K."/>
            <person name="Battaglia E."/>
            <person name="Bayram O."/>
            <person name="Benocci T."/>
            <person name="Braus-Stromeyer S.A."/>
            <person name="Caldana C."/>
            <person name="Canovas D."/>
            <person name="Cerqueira G.C."/>
            <person name="Chen F."/>
            <person name="Chen W."/>
            <person name="Choi C."/>
            <person name="Clum A."/>
            <person name="Dos Santos R.A."/>
            <person name="Damasio A.R."/>
            <person name="Diallinas G."/>
            <person name="Emri T."/>
            <person name="Fekete E."/>
            <person name="Flipphi M."/>
            <person name="Freyberg S."/>
            <person name="Gallo A."/>
            <person name="Gournas C."/>
            <person name="Habgood R."/>
            <person name="Hainaut M."/>
            <person name="Harispe M.L."/>
            <person name="Henrissat B."/>
            <person name="Hilden K.S."/>
            <person name="Hope R."/>
            <person name="Hossain A."/>
            <person name="Karabika E."/>
            <person name="Karaffa L."/>
            <person name="Karanyi Z."/>
            <person name="Krasevec N."/>
            <person name="Kuo A."/>
            <person name="Kusch H."/>
            <person name="LaButti K."/>
            <person name="Lagendijk E.L."/>
            <person name="Lapidus A."/>
            <person name="Levasseur A."/>
            <person name="Lindquist E."/>
            <person name="Lipzen A."/>
            <person name="Logrieco A.F."/>
            <person name="MacCabe A."/>
            <person name="Maekelae M.R."/>
            <person name="Malavazi I."/>
            <person name="Melin P."/>
            <person name="Meyer V."/>
            <person name="Mielnichuk N."/>
            <person name="Miskei M."/>
            <person name="Molnar A.P."/>
            <person name="Mule G."/>
            <person name="Ngan C.Y."/>
            <person name="Orejas M."/>
            <person name="Orosz E."/>
            <person name="Ouedraogo J.P."/>
            <person name="Overkamp K.M."/>
            <person name="Park H.-S."/>
            <person name="Perrone G."/>
            <person name="Piumi F."/>
            <person name="Punt P.J."/>
            <person name="Ram A.F."/>
            <person name="Ramon A."/>
            <person name="Rauscher S."/>
            <person name="Record E."/>
            <person name="Riano-Pachon D.M."/>
            <person name="Robert V."/>
            <person name="Roehrig J."/>
            <person name="Ruller R."/>
            <person name="Salamov A."/>
            <person name="Salih N.S."/>
            <person name="Samson R.A."/>
            <person name="Sandor E."/>
            <person name="Sanguinetti M."/>
            <person name="Schuetze T."/>
            <person name="Sepcic K."/>
            <person name="Shelest E."/>
            <person name="Sherlock G."/>
            <person name="Sophianopoulou V."/>
            <person name="Squina F.M."/>
            <person name="Sun H."/>
            <person name="Susca A."/>
            <person name="Todd R.B."/>
            <person name="Tsang A."/>
            <person name="Unkles S.E."/>
            <person name="van de Wiele N."/>
            <person name="van Rossen-Uffink D."/>
            <person name="Oliveira J.V."/>
            <person name="Vesth T.C."/>
            <person name="Visser J."/>
            <person name="Yu J.-H."/>
            <person name="Zhou M."/>
            <person name="Andersen M.R."/>
            <person name="Archer D.B."/>
            <person name="Baker S.E."/>
            <person name="Benoit I."/>
            <person name="Brakhage A.A."/>
            <person name="Braus G.H."/>
            <person name="Fischer R."/>
            <person name="Frisvad J.C."/>
            <person name="Goldman G.H."/>
            <person name="Houbraken J."/>
            <person name="Oakley B."/>
            <person name="Pocsi I."/>
            <person name="Scazzocchio C."/>
            <person name="Seiboth B."/>
            <person name="vanKuyk P.A."/>
            <person name="Wortman J."/>
            <person name="Dyer P.S."/>
            <person name="Grigoriev I.V."/>
        </authorList>
    </citation>
    <scope>NUCLEOTIDE SEQUENCE [LARGE SCALE GENOMIC DNA]</scope>
    <source>
        <strain evidence="2">CBS 593.65</strain>
    </source>
</reference>
<dbReference type="EMBL" id="KV878582">
    <property type="protein sequence ID" value="OJJ64257.1"/>
    <property type="molecule type" value="Genomic_DNA"/>
</dbReference>
<dbReference type="Proteomes" id="UP000184356">
    <property type="component" value="Unassembled WGS sequence"/>
</dbReference>
<dbReference type="GeneID" id="63764819"/>
<sequence>MVDITDEIFASRLSILRDLFADSISAPTAAKQLAEATLLDETTLEDSLGRLWSLVLSLACEKPEQHDKLVDVLVDLSELPNPGTEQGSGPLTIHEMELWKDLPMLGWSLRDYYNISVNPNKSAEEQQKAISQIINISKFAALLTATDEDIFASNSWFALITLRAALESPTERRPKGEPLEAWIPAAAAWIETLGVEIYNWDEEFESGPNIGARGKGGPLWDGKHGFCKGRWKLWRERFGEIARTEGELGQDVKKAAEEAETMMKEIEAGDVE</sequence>
<dbReference type="OrthoDB" id="3350591at2759"/>
<proteinExistence type="predicted"/>
<dbReference type="VEuPathDB" id="FungiDB:ASPSYDRAFT_53785"/>
<accession>A0A1L9TXU4</accession>
<dbReference type="RefSeq" id="XP_040708063.1">
    <property type="nucleotide sequence ID" value="XM_040848746.1"/>
</dbReference>
<organism evidence="1 2">
    <name type="scientific">Aspergillus sydowii CBS 593.65</name>
    <dbReference type="NCBI Taxonomy" id="1036612"/>
    <lineage>
        <taxon>Eukaryota</taxon>
        <taxon>Fungi</taxon>
        <taxon>Dikarya</taxon>
        <taxon>Ascomycota</taxon>
        <taxon>Pezizomycotina</taxon>
        <taxon>Eurotiomycetes</taxon>
        <taxon>Eurotiomycetidae</taxon>
        <taxon>Eurotiales</taxon>
        <taxon>Aspergillaceae</taxon>
        <taxon>Aspergillus</taxon>
        <taxon>Aspergillus subgen. Nidulantes</taxon>
    </lineage>
</organism>
<dbReference type="PANTHER" id="PTHR38797">
    <property type="entry name" value="NUCLEAR PORE COMPLEX PROTEIN NUP85-RELATED"/>
    <property type="match status" value="1"/>
</dbReference>
<dbReference type="InterPro" id="IPR022085">
    <property type="entry name" value="OpdG"/>
</dbReference>
<gene>
    <name evidence="1" type="ORF">ASPSYDRAFT_53785</name>
</gene>
<evidence type="ECO:0000313" key="1">
    <source>
        <dbReference type="EMBL" id="OJJ64257.1"/>
    </source>
</evidence>
<protein>
    <submittedName>
        <fullName evidence="1">Uncharacterized protein</fullName>
    </submittedName>
</protein>
<dbReference type="Pfam" id="PF12311">
    <property type="entry name" value="DUF3632"/>
    <property type="match status" value="1"/>
</dbReference>
<dbReference type="AlphaFoldDB" id="A0A1L9TXU4"/>
<dbReference type="PANTHER" id="PTHR38797:SF4">
    <property type="entry name" value="NUCLEAR PORE COMPLEX PROTEIN NUP85"/>
    <property type="match status" value="1"/>
</dbReference>
<name>A0A1L9TXU4_9EURO</name>
<dbReference type="InterPro" id="IPR053204">
    <property type="entry name" value="Oxopyrrolidines_Biosynth-assoc"/>
</dbReference>
<keyword evidence="2" id="KW-1185">Reference proteome</keyword>